<dbReference type="GeneID" id="97180950"/>
<evidence type="ECO:0000313" key="4">
    <source>
        <dbReference type="EMBL" id="SPZ85748.1"/>
    </source>
</evidence>
<dbReference type="AlphaFoldDB" id="A0A2X2IUQ5"/>
<evidence type="ECO:0000256" key="2">
    <source>
        <dbReference type="ARBA" id="ARBA00023125"/>
    </source>
</evidence>
<protein>
    <submittedName>
        <fullName evidence="4">HTH-type transcriptional activator hxlR</fullName>
    </submittedName>
</protein>
<evidence type="ECO:0000256" key="3">
    <source>
        <dbReference type="ARBA" id="ARBA00023163"/>
    </source>
</evidence>
<dbReference type="InterPro" id="IPR036388">
    <property type="entry name" value="WH-like_DNA-bd_sf"/>
</dbReference>
<dbReference type="PANTHER" id="PTHR33204:SF29">
    <property type="entry name" value="TRANSCRIPTIONAL REGULATOR"/>
    <property type="match status" value="1"/>
</dbReference>
<proteinExistence type="predicted"/>
<dbReference type="SUPFAM" id="SSF46785">
    <property type="entry name" value="Winged helix' DNA-binding domain"/>
    <property type="match status" value="1"/>
</dbReference>
<dbReference type="PROSITE" id="PS51118">
    <property type="entry name" value="HTH_HXLR"/>
    <property type="match status" value="1"/>
</dbReference>
<keyword evidence="2" id="KW-0238">DNA-binding</keyword>
<reference evidence="4 5" key="1">
    <citation type="submission" date="2018-06" db="EMBL/GenBank/DDBJ databases">
        <authorList>
            <consortium name="Pathogen Informatics"/>
            <person name="Doyle S."/>
        </authorList>
    </citation>
    <scope>NUCLEOTIDE SEQUENCE [LARGE SCALE GENOMIC DNA]</scope>
    <source>
        <strain evidence="4 5">NCTC11343</strain>
    </source>
</reference>
<dbReference type="EMBL" id="UAUU01000008">
    <property type="protein sequence ID" value="SPZ85748.1"/>
    <property type="molecule type" value="Genomic_DNA"/>
</dbReference>
<name>A0A2X2IUQ5_SPHMU</name>
<evidence type="ECO:0000256" key="1">
    <source>
        <dbReference type="ARBA" id="ARBA00023015"/>
    </source>
</evidence>
<dbReference type="Gene3D" id="1.10.10.10">
    <property type="entry name" value="Winged helix-like DNA-binding domain superfamily/Winged helix DNA-binding domain"/>
    <property type="match status" value="1"/>
</dbReference>
<dbReference type="InterPro" id="IPR036390">
    <property type="entry name" value="WH_DNA-bd_sf"/>
</dbReference>
<accession>A0A2X2IUQ5</accession>
<dbReference type="PANTHER" id="PTHR33204">
    <property type="entry name" value="TRANSCRIPTIONAL REGULATOR, MARR FAMILY"/>
    <property type="match status" value="1"/>
</dbReference>
<dbReference type="Pfam" id="PF01638">
    <property type="entry name" value="HxlR"/>
    <property type="match status" value="1"/>
</dbReference>
<dbReference type="GO" id="GO:0003677">
    <property type="term" value="F:DNA binding"/>
    <property type="evidence" value="ECO:0007669"/>
    <property type="project" value="UniProtKB-KW"/>
</dbReference>
<dbReference type="InterPro" id="IPR002577">
    <property type="entry name" value="HTH_HxlR"/>
</dbReference>
<evidence type="ECO:0000313" key="5">
    <source>
        <dbReference type="Proteomes" id="UP000251241"/>
    </source>
</evidence>
<dbReference type="Proteomes" id="UP000251241">
    <property type="component" value="Unassembled WGS sequence"/>
</dbReference>
<keyword evidence="1" id="KW-0805">Transcription regulation</keyword>
<gene>
    <name evidence="4" type="primary">hxlR_4</name>
    <name evidence="4" type="ORF">NCTC11343_02312</name>
</gene>
<dbReference type="RefSeq" id="WP_112374674.1">
    <property type="nucleotide sequence ID" value="NZ_CP069793.1"/>
</dbReference>
<keyword evidence="3" id="KW-0804">Transcription</keyword>
<organism evidence="4 5">
    <name type="scientific">Sphingobacterium multivorum</name>
    <dbReference type="NCBI Taxonomy" id="28454"/>
    <lineage>
        <taxon>Bacteria</taxon>
        <taxon>Pseudomonadati</taxon>
        <taxon>Bacteroidota</taxon>
        <taxon>Sphingobacteriia</taxon>
        <taxon>Sphingobacteriales</taxon>
        <taxon>Sphingobacteriaceae</taxon>
        <taxon>Sphingobacterium</taxon>
    </lineage>
</organism>
<sequence length="86" mass="9947">MWILFKILQTICIFNVSILKKTRIKITIPEASRRVLNVQRKEVEEHEFVTKVICPVAPPKVEYSLTELGETLIPVIFSLGIWGDEH</sequence>